<organism evidence="2 3">
    <name type="scientific">Gordonia caeni</name>
    <dbReference type="NCBI Taxonomy" id="1007097"/>
    <lineage>
        <taxon>Bacteria</taxon>
        <taxon>Bacillati</taxon>
        <taxon>Actinomycetota</taxon>
        <taxon>Actinomycetes</taxon>
        <taxon>Mycobacteriales</taxon>
        <taxon>Gordoniaceae</taxon>
        <taxon>Gordonia</taxon>
    </lineage>
</organism>
<dbReference type="PANTHER" id="PTHR36180">
    <property type="entry name" value="DNA-BINDING PROTEIN-RELATED-RELATED"/>
    <property type="match status" value="1"/>
</dbReference>
<dbReference type="InterPro" id="IPR003497">
    <property type="entry name" value="BRO_N_domain"/>
</dbReference>
<dbReference type="PANTHER" id="PTHR36180:SF2">
    <property type="entry name" value="BRO FAMILY PROTEIN"/>
    <property type="match status" value="1"/>
</dbReference>
<gene>
    <name evidence="2" type="ORF">GCM10022231_23770</name>
</gene>
<keyword evidence="3" id="KW-1185">Reference proteome</keyword>
<evidence type="ECO:0000259" key="1">
    <source>
        <dbReference type="PROSITE" id="PS51750"/>
    </source>
</evidence>
<feature type="domain" description="Bro-N" evidence="1">
    <location>
        <begin position="1"/>
        <end position="110"/>
    </location>
</feature>
<dbReference type="Proteomes" id="UP001418444">
    <property type="component" value="Unassembled WGS sequence"/>
</dbReference>
<proteinExistence type="predicted"/>
<dbReference type="EMBL" id="BAAAZW010000006">
    <property type="protein sequence ID" value="GAA3962783.1"/>
    <property type="molecule type" value="Genomic_DNA"/>
</dbReference>
<evidence type="ECO:0000313" key="2">
    <source>
        <dbReference type="EMBL" id="GAA3962783.1"/>
    </source>
</evidence>
<dbReference type="InterPro" id="IPR005039">
    <property type="entry name" value="Ant_C"/>
</dbReference>
<sequence length="268" mass="29290">MQDQPSSAPALFRYDDDTQVRVVTIDGEPWFVLADLAGALGITATGRLAARLDEGVRQTHTLHTAGGTQSMTIVSEPGMYEVILRSDKPEAVTFRRWLTGTVLPEIRRTGSYNVAPALEGPELIAAALIESQKIIEAREQQIALLSAPAKSWQLLADASGDFSVAEAAKILSRDPSITTGRDRLFAYMAEAKWIFRSRNHRGGWEAYQTAVDTRRLVEKPAKPFLNSKTGAYELPAPTIRVTAKGIGKLHELMGGTEPIRFITGEESA</sequence>
<dbReference type="Pfam" id="PF03374">
    <property type="entry name" value="ANT"/>
    <property type="match status" value="1"/>
</dbReference>
<name>A0ABP7PBB0_9ACTN</name>
<evidence type="ECO:0000313" key="3">
    <source>
        <dbReference type="Proteomes" id="UP001418444"/>
    </source>
</evidence>
<dbReference type="Pfam" id="PF02498">
    <property type="entry name" value="Bro-N"/>
    <property type="match status" value="1"/>
</dbReference>
<reference evidence="3" key="1">
    <citation type="journal article" date="2019" name="Int. J. Syst. Evol. Microbiol.">
        <title>The Global Catalogue of Microorganisms (GCM) 10K type strain sequencing project: providing services to taxonomists for standard genome sequencing and annotation.</title>
        <authorList>
            <consortium name="The Broad Institute Genomics Platform"/>
            <consortium name="The Broad Institute Genome Sequencing Center for Infectious Disease"/>
            <person name="Wu L."/>
            <person name="Ma J."/>
        </authorList>
    </citation>
    <scope>NUCLEOTIDE SEQUENCE [LARGE SCALE GENOMIC DNA]</scope>
    <source>
        <strain evidence="3">JCM 16923</strain>
    </source>
</reference>
<dbReference type="SMART" id="SM01040">
    <property type="entry name" value="Bro-N"/>
    <property type="match status" value="1"/>
</dbReference>
<comment type="caution">
    <text evidence="2">The sequence shown here is derived from an EMBL/GenBank/DDBJ whole genome shotgun (WGS) entry which is preliminary data.</text>
</comment>
<protein>
    <recommendedName>
        <fullName evidence="1">Bro-N domain-containing protein</fullName>
    </recommendedName>
</protein>
<accession>A0ABP7PBB0</accession>
<dbReference type="PROSITE" id="PS51750">
    <property type="entry name" value="BRO_N"/>
    <property type="match status" value="1"/>
</dbReference>
<dbReference type="RefSeq" id="WP_344783961.1">
    <property type="nucleotide sequence ID" value="NZ_BAAAZW010000006.1"/>
</dbReference>